<evidence type="ECO:0000313" key="2">
    <source>
        <dbReference type="EMBL" id="BFG04247.1"/>
    </source>
</evidence>
<proteinExistence type="predicted"/>
<feature type="transmembrane region" description="Helical" evidence="1">
    <location>
        <begin position="12"/>
        <end position="32"/>
    </location>
</feature>
<reference evidence="2 3" key="1">
    <citation type="submission" date="2024-02" db="EMBL/GenBank/DDBJ databases">
        <title>A chromosome-level genome assembly of Drosophila madeirensis, a fruit fly species endemic to Madeira island.</title>
        <authorList>
            <person name="Tomihara K."/>
            <person name="Llopart A."/>
            <person name="Yamamoto D."/>
        </authorList>
    </citation>
    <scope>NUCLEOTIDE SEQUENCE [LARGE SCALE GENOMIC DNA]</scope>
    <source>
        <strain evidence="2 3">RF1</strain>
    </source>
</reference>
<dbReference type="EMBL" id="AP029267">
    <property type="protein sequence ID" value="BFG04247.1"/>
    <property type="molecule type" value="Genomic_DNA"/>
</dbReference>
<dbReference type="AlphaFoldDB" id="A0AAU9G717"/>
<organism evidence="2 3">
    <name type="scientific">Drosophila madeirensis</name>
    <name type="common">Fruit fly</name>
    <dbReference type="NCBI Taxonomy" id="30013"/>
    <lineage>
        <taxon>Eukaryota</taxon>
        <taxon>Metazoa</taxon>
        <taxon>Ecdysozoa</taxon>
        <taxon>Arthropoda</taxon>
        <taxon>Hexapoda</taxon>
        <taxon>Insecta</taxon>
        <taxon>Pterygota</taxon>
        <taxon>Neoptera</taxon>
        <taxon>Endopterygota</taxon>
        <taxon>Diptera</taxon>
        <taxon>Brachycera</taxon>
        <taxon>Muscomorpha</taxon>
        <taxon>Ephydroidea</taxon>
        <taxon>Drosophilidae</taxon>
        <taxon>Drosophila</taxon>
        <taxon>Sophophora</taxon>
    </lineage>
</organism>
<feature type="transmembrane region" description="Helical" evidence="1">
    <location>
        <begin position="52"/>
        <end position="69"/>
    </location>
</feature>
<evidence type="ECO:0000256" key="1">
    <source>
        <dbReference type="SAM" id="Phobius"/>
    </source>
</evidence>
<keyword evidence="3" id="KW-1185">Reference proteome</keyword>
<accession>A0AAU9G717</accession>
<protein>
    <submittedName>
        <fullName evidence="2">Uncharacterized protein</fullName>
    </submittedName>
</protein>
<gene>
    <name evidence="2" type="ORF">DMAD_03261</name>
</gene>
<keyword evidence="1" id="KW-0812">Transmembrane</keyword>
<keyword evidence="1" id="KW-1133">Transmembrane helix</keyword>
<evidence type="ECO:0000313" key="3">
    <source>
        <dbReference type="Proteomes" id="UP001500889"/>
    </source>
</evidence>
<name>A0AAU9G717_DROMD</name>
<feature type="transmembrane region" description="Helical" evidence="1">
    <location>
        <begin position="90"/>
        <end position="114"/>
    </location>
</feature>
<keyword evidence="1" id="KW-0472">Membrane</keyword>
<dbReference type="Proteomes" id="UP001500889">
    <property type="component" value="Chromosome E"/>
</dbReference>
<sequence>MPHHQYVEHKYTRGIMLVLRLVWSFAYLWVMLQAANVVPTVNKAFFNIRHDIVHLCITAGTVIFLYLISRSYFYEYCVTNNKRHSSPYRLLMLIIPYMWLFLFKWIISVFITYWTLGFLIRDYKIDSRDVFLDIAKVLVFKILVLANFSSIIIRTWALLKILDEEDEEGIVNLANLGEHLNLFLRI</sequence>
<feature type="transmembrane region" description="Helical" evidence="1">
    <location>
        <begin position="134"/>
        <end position="153"/>
    </location>
</feature>